<dbReference type="AlphaFoldDB" id="A0A915K1A3"/>
<organism evidence="1 2">
    <name type="scientific">Romanomermis culicivorax</name>
    <name type="common">Nematode worm</name>
    <dbReference type="NCBI Taxonomy" id="13658"/>
    <lineage>
        <taxon>Eukaryota</taxon>
        <taxon>Metazoa</taxon>
        <taxon>Ecdysozoa</taxon>
        <taxon>Nematoda</taxon>
        <taxon>Enoplea</taxon>
        <taxon>Dorylaimia</taxon>
        <taxon>Mermithida</taxon>
        <taxon>Mermithoidea</taxon>
        <taxon>Mermithidae</taxon>
        <taxon>Romanomermis</taxon>
    </lineage>
</organism>
<evidence type="ECO:0000313" key="2">
    <source>
        <dbReference type="WBParaSite" id="nRc.2.0.1.t32453-RA"/>
    </source>
</evidence>
<protein>
    <submittedName>
        <fullName evidence="2">Uncharacterized protein</fullName>
    </submittedName>
</protein>
<sequence length="82" mass="8985">MAEMVAFNIRFSGMKPIFGASSYSGGEMLILRIMQYASNCLDDSVLVFLLSIGVELGTEERIYSLPVIGSIELNYDGVITIN</sequence>
<accession>A0A915K1A3</accession>
<dbReference type="Proteomes" id="UP000887565">
    <property type="component" value="Unplaced"/>
</dbReference>
<name>A0A915K1A3_ROMCU</name>
<reference evidence="2" key="1">
    <citation type="submission" date="2022-11" db="UniProtKB">
        <authorList>
            <consortium name="WormBaseParasite"/>
        </authorList>
    </citation>
    <scope>IDENTIFICATION</scope>
</reference>
<keyword evidence="1" id="KW-1185">Reference proteome</keyword>
<proteinExistence type="predicted"/>
<dbReference type="WBParaSite" id="nRc.2.0.1.t32453-RA">
    <property type="protein sequence ID" value="nRc.2.0.1.t32453-RA"/>
    <property type="gene ID" value="nRc.2.0.1.g32453"/>
</dbReference>
<evidence type="ECO:0000313" key="1">
    <source>
        <dbReference type="Proteomes" id="UP000887565"/>
    </source>
</evidence>